<proteinExistence type="predicted"/>
<organism evidence="1 2">
    <name type="scientific">Rhabditophanes sp. KR3021</name>
    <dbReference type="NCBI Taxonomy" id="114890"/>
    <lineage>
        <taxon>Eukaryota</taxon>
        <taxon>Metazoa</taxon>
        <taxon>Ecdysozoa</taxon>
        <taxon>Nematoda</taxon>
        <taxon>Chromadorea</taxon>
        <taxon>Rhabditida</taxon>
        <taxon>Tylenchina</taxon>
        <taxon>Panagrolaimomorpha</taxon>
        <taxon>Strongyloidoidea</taxon>
        <taxon>Alloionematidae</taxon>
        <taxon>Rhabditophanes</taxon>
    </lineage>
</organism>
<dbReference type="Proteomes" id="UP000095286">
    <property type="component" value="Unplaced"/>
</dbReference>
<evidence type="ECO:0000313" key="2">
    <source>
        <dbReference type="WBParaSite" id="RSKR_0001058300.1"/>
    </source>
</evidence>
<accession>A0AC35UDF8</accession>
<evidence type="ECO:0000313" key="1">
    <source>
        <dbReference type="Proteomes" id="UP000095286"/>
    </source>
</evidence>
<dbReference type="WBParaSite" id="RSKR_0001058300.1">
    <property type="protein sequence ID" value="RSKR_0001058300.1"/>
    <property type="gene ID" value="RSKR_0001058300"/>
</dbReference>
<protein>
    <submittedName>
        <fullName evidence="2">PDZ domain-containing protein</fullName>
    </submittedName>
</protein>
<name>A0AC35UDF8_9BILA</name>
<reference evidence="2" key="1">
    <citation type="submission" date="2016-11" db="UniProtKB">
        <authorList>
            <consortium name="WormBaseParasite"/>
        </authorList>
    </citation>
    <scope>IDENTIFICATION</scope>
    <source>
        <strain evidence="2">KR3021</strain>
    </source>
</reference>
<sequence length="155" mass="17456">MVIVQVQTNTISYGKIHVGDSILKVNGIKVEDPVYFTVLLNSAKDATLQIEFLRNDKKTQEMASTKATIVIARPDCDRSWVKKALEKPILDAPSIRLADDIRDIAARERYNIKANAKPFMKKGPQNDKVAVITDIIKEHQIVSDNDEKGLRKVKK</sequence>